<comment type="caution">
    <text evidence="2">The sequence shown here is derived from an EMBL/GenBank/DDBJ whole genome shotgun (WGS) entry which is preliminary data.</text>
</comment>
<dbReference type="Proteomes" id="UP001345013">
    <property type="component" value="Unassembled WGS sequence"/>
</dbReference>
<proteinExistence type="predicted"/>
<name>A0ABR0K2H4_9EURO</name>
<reference evidence="2 3" key="1">
    <citation type="submission" date="2023-08" db="EMBL/GenBank/DDBJ databases">
        <title>Black Yeasts Isolated from many extreme environments.</title>
        <authorList>
            <person name="Coleine C."/>
            <person name="Stajich J.E."/>
            <person name="Selbmann L."/>
        </authorList>
    </citation>
    <scope>NUCLEOTIDE SEQUENCE [LARGE SCALE GENOMIC DNA]</scope>
    <source>
        <strain evidence="2 3">CCFEE 5885</strain>
    </source>
</reference>
<organism evidence="2 3">
    <name type="scientific">Lithohypha guttulata</name>
    <dbReference type="NCBI Taxonomy" id="1690604"/>
    <lineage>
        <taxon>Eukaryota</taxon>
        <taxon>Fungi</taxon>
        <taxon>Dikarya</taxon>
        <taxon>Ascomycota</taxon>
        <taxon>Pezizomycotina</taxon>
        <taxon>Eurotiomycetes</taxon>
        <taxon>Chaetothyriomycetidae</taxon>
        <taxon>Chaetothyriales</taxon>
        <taxon>Trichomeriaceae</taxon>
        <taxon>Lithohypha</taxon>
    </lineage>
</organism>
<evidence type="ECO:0000313" key="2">
    <source>
        <dbReference type="EMBL" id="KAK5084050.1"/>
    </source>
</evidence>
<accession>A0ABR0K2H4</accession>
<dbReference type="EMBL" id="JAVRRG010000117">
    <property type="protein sequence ID" value="KAK5084050.1"/>
    <property type="molecule type" value="Genomic_DNA"/>
</dbReference>
<protein>
    <submittedName>
        <fullName evidence="2">Uncharacterized protein</fullName>
    </submittedName>
</protein>
<feature type="compositionally biased region" description="Polar residues" evidence="1">
    <location>
        <begin position="39"/>
        <end position="51"/>
    </location>
</feature>
<evidence type="ECO:0000256" key="1">
    <source>
        <dbReference type="SAM" id="MobiDB-lite"/>
    </source>
</evidence>
<gene>
    <name evidence="2" type="ORF">LTR24_007616</name>
</gene>
<sequence>MADDYVPTIEGDTETAHYMLLFLGTTVEQELRRDAATEDPSSSPEHWHFESSTGLPYSVIRPSQHELDLMELALSQKIATRMGTHKPLLRSITDFLQPSMARLLQSVRAQAKREATEEAAALKRALASNLVQLKTIRLQLEKDHEYLLSQKRKHDTADLVEGAAAFLKRCKRIKAEADAQ</sequence>
<feature type="region of interest" description="Disordered" evidence="1">
    <location>
        <begin position="32"/>
        <end position="51"/>
    </location>
</feature>
<evidence type="ECO:0000313" key="3">
    <source>
        <dbReference type="Proteomes" id="UP001345013"/>
    </source>
</evidence>
<keyword evidence="3" id="KW-1185">Reference proteome</keyword>